<dbReference type="EMBL" id="BJYF01000003">
    <property type="protein sequence ID" value="GEN58935.1"/>
    <property type="molecule type" value="Genomic_DNA"/>
</dbReference>
<evidence type="ECO:0008006" key="4">
    <source>
        <dbReference type="Google" id="ProtNLM"/>
    </source>
</evidence>
<protein>
    <recommendedName>
        <fullName evidence="4">DUF2946 domain-containing protein</fullName>
    </recommendedName>
</protein>
<organism evidence="2 3">
    <name type="scientific">Acetobacter nitrogenifigens DSM 23921 = NBRC 105050</name>
    <dbReference type="NCBI Taxonomy" id="1120919"/>
    <lineage>
        <taxon>Bacteria</taxon>
        <taxon>Pseudomonadati</taxon>
        <taxon>Pseudomonadota</taxon>
        <taxon>Alphaproteobacteria</taxon>
        <taxon>Acetobacterales</taxon>
        <taxon>Acetobacteraceae</taxon>
        <taxon>Acetobacter</taxon>
    </lineage>
</organism>
<accession>A0A511X7P0</accession>
<dbReference type="STRING" id="1120919.GCA_000429165_00839"/>
<feature type="signal peptide" evidence="1">
    <location>
        <begin position="1"/>
        <end position="34"/>
    </location>
</feature>
<proteinExistence type="predicted"/>
<keyword evidence="3" id="KW-1185">Reference proteome</keyword>
<keyword evidence="1" id="KW-0732">Signal</keyword>
<dbReference type="AlphaFoldDB" id="A0A511X7P0"/>
<evidence type="ECO:0000256" key="1">
    <source>
        <dbReference type="SAM" id="SignalP"/>
    </source>
</evidence>
<name>A0A511X7P0_9PROT</name>
<comment type="caution">
    <text evidence="2">The sequence shown here is derived from an EMBL/GenBank/DDBJ whole genome shotgun (WGS) entry which is preliminary data.</text>
</comment>
<gene>
    <name evidence="2" type="ORF">ANI02nite_08190</name>
</gene>
<evidence type="ECO:0000313" key="2">
    <source>
        <dbReference type="EMBL" id="GEN58935.1"/>
    </source>
</evidence>
<evidence type="ECO:0000313" key="3">
    <source>
        <dbReference type="Proteomes" id="UP000321635"/>
    </source>
</evidence>
<dbReference type="Proteomes" id="UP000321635">
    <property type="component" value="Unassembled WGS sequence"/>
</dbReference>
<reference evidence="2 3" key="1">
    <citation type="submission" date="2019-07" db="EMBL/GenBank/DDBJ databases">
        <title>Whole genome shotgun sequence of Acetobacter nitrogenifigens NBRC 105050.</title>
        <authorList>
            <person name="Hosoyama A."/>
            <person name="Uohara A."/>
            <person name="Ohji S."/>
            <person name="Ichikawa N."/>
        </authorList>
    </citation>
    <scope>NUCLEOTIDE SEQUENCE [LARGE SCALE GENOMIC DNA]</scope>
    <source>
        <strain evidence="2 3">NBRC 105050</strain>
    </source>
</reference>
<dbReference type="RefSeq" id="WP_026397000.1">
    <property type="nucleotide sequence ID" value="NZ_AUBI01000002.1"/>
</dbReference>
<sequence>MTKRRPEQVGRLLAALLIVAALVIAPLFAGSASATSCDAMTSTGHGMAACSDAPCHKATKAMQMTGPSTQMPTGDHPHNPGACCTSSVAIPLAAAPPRLVLTFAQHPVVYTAHLPPGAPGLTGAPDLPPPRIPV</sequence>
<feature type="chain" id="PRO_5022080329" description="DUF2946 domain-containing protein" evidence="1">
    <location>
        <begin position="35"/>
        <end position="134"/>
    </location>
</feature>
<dbReference type="OrthoDB" id="9971217at2"/>